<comment type="subcellular location">
    <subcellularLocation>
        <location evidence="1">Cell membrane</location>
    </subcellularLocation>
</comment>
<dbReference type="InParanoid" id="E9HEP2"/>
<dbReference type="FunCoup" id="E9HEP2">
    <property type="interactions" value="2"/>
</dbReference>
<dbReference type="PRINTS" id="PR00019">
    <property type="entry name" value="LEURICHRPT"/>
</dbReference>
<dbReference type="GO" id="GO:0005886">
    <property type="term" value="C:plasma membrane"/>
    <property type="evidence" value="ECO:0007669"/>
    <property type="project" value="UniProtKB-SubCell"/>
</dbReference>
<dbReference type="SMART" id="SM00369">
    <property type="entry name" value="LRR_TYP"/>
    <property type="match status" value="28"/>
</dbReference>
<evidence type="ECO:0000313" key="8">
    <source>
        <dbReference type="EMBL" id="EFX69810.1"/>
    </source>
</evidence>
<dbReference type="KEGG" id="dpx:DAPPUDRAFT_300683"/>
<protein>
    <recommendedName>
        <fullName evidence="10">LRRCT domain-containing protein</fullName>
    </recommendedName>
</protein>
<name>E9HEP2_DAPPU</name>
<reference evidence="8 9" key="1">
    <citation type="journal article" date="2011" name="Science">
        <title>The ecoresponsive genome of Daphnia pulex.</title>
        <authorList>
            <person name="Colbourne J.K."/>
            <person name="Pfrender M.E."/>
            <person name="Gilbert D."/>
            <person name="Thomas W.K."/>
            <person name="Tucker A."/>
            <person name="Oakley T.H."/>
            <person name="Tokishita S."/>
            <person name="Aerts A."/>
            <person name="Arnold G.J."/>
            <person name="Basu M.K."/>
            <person name="Bauer D.J."/>
            <person name="Caceres C.E."/>
            <person name="Carmel L."/>
            <person name="Casola C."/>
            <person name="Choi J.H."/>
            <person name="Detter J.C."/>
            <person name="Dong Q."/>
            <person name="Dusheyko S."/>
            <person name="Eads B.D."/>
            <person name="Frohlich T."/>
            <person name="Geiler-Samerotte K.A."/>
            <person name="Gerlach D."/>
            <person name="Hatcher P."/>
            <person name="Jogdeo S."/>
            <person name="Krijgsveld J."/>
            <person name="Kriventseva E.V."/>
            <person name="Kultz D."/>
            <person name="Laforsch C."/>
            <person name="Lindquist E."/>
            <person name="Lopez J."/>
            <person name="Manak J.R."/>
            <person name="Muller J."/>
            <person name="Pangilinan J."/>
            <person name="Patwardhan R.P."/>
            <person name="Pitluck S."/>
            <person name="Pritham E.J."/>
            <person name="Rechtsteiner A."/>
            <person name="Rho M."/>
            <person name="Rogozin I.B."/>
            <person name="Sakarya O."/>
            <person name="Salamov A."/>
            <person name="Schaack S."/>
            <person name="Shapiro H."/>
            <person name="Shiga Y."/>
            <person name="Skalitzky C."/>
            <person name="Smith Z."/>
            <person name="Souvorov A."/>
            <person name="Sung W."/>
            <person name="Tang Z."/>
            <person name="Tsuchiya D."/>
            <person name="Tu H."/>
            <person name="Vos H."/>
            <person name="Wang M."/>
            <person name="Wolf Y.I."/>
            <person name="Yamagata H."/>
            <person name="Yamada T."/>
            <person name="Ye Y."/>
            <person name="Shaw J.R."/>
            <person name="Andrews J."/>
            <person name="Crease T.J."/>
            <person name="Tang H."/>
            <person name="Lucas S.M."/>
            <person name="Robertson H.M."/>
            <person name="Bork P."/>
            <person name="Koonin E.V."/>
            <person name="Zdobnov E.M."/>
            <person name="Grigoriev I.V."/>
            <person name="Lynch M."/>
            <person name="Boore J.L."/>
        </authorList>
    </citation>
    <scope>NUCLEOTIDE SEQUENCE [LARGE SCALE GENOMIC DNA]</scope>
</reference>
<dbReference type="SMART" id="SM00365">
    <property type="entry name" value="LRR_SD22"/>
    <property type="match status" value="11"/>
</dbReference>
<dbReference type="InterPro" id="IPR050541">
    <property type="entry name" value="LRR_TM_domain-containing"/>
</dbReference>
<dbReference type="Gene3D" id="3.80.10.10">
    <property type="entry name" value="Ribonuclease Inhibitor"/>
    <property type="match status" value="8"/>
</dbReference>
<dbReference type="FunFam" id="3.80.10.10:FF:001167">
    <property type="entry name" value="Chaoptin"/>
    <property type="match status" value="1"/>
</dbReference>
<dbReference type="STRING" id="6669.E9HEP2"/>
<dbReference type="Pfam" id="PF13855">
    <property type="entry name" value="LRR_8"/>
    <property type="match status" value="9"/>
</dbReference>
<keyword evidence="5" id="KW-0677">Repeat</keyword>
<dbReference type="HOGENOM" id="CLU_006060_0_0_1"/>
<keyword evidence="7" id="KW-0812">Transmembrane</keyword>
<gene>
    <name evidence="8" type="ORF">DAPPUDRAFT_300683</name>
</gene>
<dbReference type="SMART" id="SM00364">
    <property type="entry name" value="LRR_BAC"/>
    <property type="match status" value="10"/>
</dbReference>
<evidence type="ECO:0000256" key="3">
    <source>
        <dbReference type="ARBA" id="ARBA00022614"/>
    </source>
</evidence>
<keyword evidence="7" id="KW-1133">Transmembrane helix</keyword>
<dbReference type="InterPro" id="IPR032675">
    <property type="entry name" value="LRR_dom_sf"/>
</dbReference>
<dbReference type="PhylomeDB" id="E9HEP2"/>
<keyword evidence="9" id="KW-1185">Reference proteome</keyword>
<evidence type="ECO:0000256" key="6">
    <source>
        <dbReference type="ARBA" id="ARBA00023136"/>
    </source>
</evidence>
<dbReference type="SUPFAM" id="SSF52047">
    <property type="entry name" value="RNI-like"/>
    <property type="match status" value="2"/>
</dbReference>
<evidence type="ECO:0000256" key="2">
    <source>
        <dbReference type="ARBA" id="ARBA00022475"/>
    </source>
</evidence>
<keyword evidence="6 7" id="KW-0472">Membrane</keyword>
<dbReference type="OMA" id="GVKNFNF"/>
<dbReference type="InterPro" id="IPR001611">
    <property type="entry name" value="Leu-rich_rpt"/>
</dbReference>
<dbReference type="InterPro" id="IPR003591">
    <property type="entry name" value="Leu-rich_rpt_typical-subtyp"/>
</dbReference>
<dbReference type="AlphaFoldDB" id="E9HEP2"/>
<dbReference type="OrthoDB" id="1111193at2759"/>
<accession>E9HEP2</accession>
<dbReference type="GO" id="GO:0048468">
    <property type="term" value="P:cell development"/>
    <property type="evidence" value="ECO:0007669"/>
    <property type="project" value="UniProtKB-ARBA"/>
</dbReference>
<evidence type="ECO:0000256" key="4">
    <source>
        <dbReference type="ARBA" id="ARBA00022729"/>
    </source>
</evidence>
<dbReference type="FunFam" id="3.80.10.10:FF:001164">
    <property type="entry name" value="GH01279p"/>
    <property type="match status" value="2"/>
</dbReference>
<evidence type="ECO:0000256" key="1">
    <source>
        <dbReference type="ARBA" id="ARBA00004236"/>
    </source>
</evidence>
<dbReference type="PANTHER" id="PTHR24369">
    <property type="entry name" value="ANTIGEN BSP, PUTATIVE-RELATED"/>
    <property type="match status" value="1"/>
</dbReference>
<dbReference type="Pfam" id="PF00560">
    <property type="entry name" value="LRR_1"/>
    <property type="match status" value="1"/>
</dbReference>
<evidence type="ECO:0008006" key="10">
    <source>
        <dbReference type="Google" id="ProtNLM"/>
    </source>
</evidence>
<dbReference type="EMBL" id="GL732630">
    <property type="protein sequence ID" value="EFX69810.1"/>
    <property type="molecule type" value="Genomic_DNA"/>
</dbReference>
<organism evidence="8 9">
    <name type="scientific">Daphnia pulex</name>
    <name type="common">Water flea</name>
    <dbReference type="NCBI Taxonomy" id="6669"/>
    <lineage>
        <taxon>Eukaryota</taxon>
        <taxon>Metazoa</taxon>
        <taxon>Ecdysozoa</taxon>
        <taxon>Arthropoda</taxon>
        <taxon>Crustacea</taxon>
        <taxon>Branchiopoda</taxon>
        <taxon>Diplostraca</taxon>
        <taxon>Cladocera</taxon>
        <taxon>Anomopoda</taxon>
        <taxon>Daphniidae</taxon>
        <taxon>Daphnia</taxon>
    </lineage>
</organism>
<evidence type="ECO:0000313" key="9">
    <source>
        <dbReference type="Proteomes" id="UP000000305"/>
    </source>
</evidence>
<proteinExistence type="predicted"/>
<dbReference type="PROSITE" id="PS51450">
    <property type="entry name" value="LRR"/>
    <property type="match status" value="11"/>
</dbReference>
<keyword evidence="2" id="KW-1003">Cell membrane</keyword>
<dbReference type="eggNOG" id="KOG0619">
    <property type="taxonomic scope" value="Eukaryota"/>
</dbReference>
<dbReference type="SUPFAM" id="SSF52058">
    <property type="entry name" value="L domain-like"/>
    <property type="match status" value="2"/>
</dbReference>
<sequence>MYCREVTNTGHSIMVIASLLVTCAIFVGATTGILEDETKNLQPCPFNLLCRCSRGGPEVGLIYCEDIPLANVPVGINNTKAFALNLRRNGLRRVEENAFHRTGLWRIDIRNNHLYSVPEMAFAGLERSLGELYLPFNRLQRVPQKALQNLEKLKVLDLGANLIVEVNREDFSGVEDSLQHLSLADNYLVTLQLESFTGFQRLERLDLRGNSILTVAPLGSSGTLKLSHLNLADNALEHIPFISLAQMRSLNTINLANNRISTTFDVFFQGRISIDTLILDNNMIGNLPPFAFQNFNLINKTSLNGNLIREIAEDAFKDAKIRDLSLSDCSVHGVDARSFRGLESSLQRLDLSYNNLSTLPENLLDKFDFLKALILNDNPLTFKAEEVLSGFRYTLQTINLVGEKMGQIPVKQMNDIRNLRSLGLSSLNDRVSIGDFEGFGAALEHLSLSKNKLKTISSNSFRHVPGLKVLDLSENRISQIEADAFADVGTSLTHLHLTNGIGVGTLPSDPFKKLIALQSIDLSNNRITNLPDDFFHSMKEIRSINLQDNSIEKVPQQMFDNEHTPNLVNISLNFNFINAIEAQTFSDLPHLKILNLEDNKINRIAKGAFQNIESLEYISLEGNMINTIEAEAFHNLPKLETLNLGHNNLEKLSFDWLDQVGTLSAIKLDVSHNLIQQLSSNRTGWSSYSSIRSLDLGYNNISFISRNYFEPIRSSLTHLVLQHNQLRNISRDVYSDMQHLLWLDISDNNIQLVDSDAFANAKSLQVLLLDHNDISEIYQDMLSRSSTLRVINISHNRLRFLPDTLFKDTQLEILDVSHNQISKIPDGCLSRIATTLRHLDASHNEITSITPDQLKKLTDLVYLDLSNNAISTLSEKTFSSLNRLSYLDLSSNPIQTVADHIFDNLLQSLVHLNLADIGSINLGDFHLPELLSLNISYNTVENLPSDFFTRYANLKDFDISYCQLTVLPESPWSTASKLRSLNLSGNNLTVMANGTLASMKSLEYLNIKNLPLHTFEEGSLFQMTNLRHLAIGTYERVKGMDIPKLLDFNHAIKHLEIDVNAEENISDGLRDLHMKFLLQVEAGTFENQLRGKLPFKLGNITISGNKLKTIGGNALKDIQGKSLTLTLRDNSVTELSRALFQNLGNVRWLQLDIRHNKLSSVAEPSTTIHPGTSGSVFLTQLHMADNPWSCDCSVGWVEFWMRKWRQSMCKDRCSSYQTVIRDLRAASCRNKGEKPFMTVLKNDLECGWSSSSTVTSSWFQWTLVVAFGMAFVQQLKSF</sequence>
<dbReference type="Proteomes" id="UP000000305">
    <property type="component" value="Unassembled WGS sequence"/>
</dbReference>
<feature type="transmembrane region" description="Helical" evidence="7">
    <location>
        <begin position="12"/>
        <end position="34"/>
    </location>
</feature>
<keyword evidence="3" id="KW-0433">Leucine-rich repeat</keyword>
<dbReference type="PANTHER" id="PTHR24369:SF212">
    <property type="entry name" value="LEUCINE-RICH REPEAT-CONTAINING PROTEIN 4B-LIKE"/>
    <property type="match status" value="1"/>
</dbReference>
<keyword evidence="4" id="KW-0732">Signal</keyword>
<evidence type="ECO:0000256" key="5">
    <source>
        <dbReference type="ARBA" id="ARBA00022737"/>
    </source>
</evidence>
<evidence type="ECO:0000256" key="7">
    <source>
        <dbReference type="SAM" id="Phobius"/>
    </source>
</evidence>